<dbReference type="AlphaFoldDB" id="A0A2U2DKV7"/>
<dbReference type="Pfam" id="PF00989">
    <property type="entry name" value="PAS"/>
    <property type="match status" value="1"/>
</dbReference>
<dbReference type="PROSITE" id="PS50113">
    <property type="entry name" value="PAC"/>
    <property type="match status" value="1"/>
</dbReference>
<evidence type="ECO:0000256" key="13">
    <source>
        <dbReference type="ARBA" id="ARBA00022840"/>
    </source>
</evidence>
<dbReference type="PANTHER" id="PTHR41523">
    <property type="entry name" value="TWO-COMPONENT SYSTEM SENSOR PROTEIN"/>
    <property type="match status" value="1"/>
</dbReference>
<dbReference type="Proteomes" id="UP000245252">
    <property type="component" value="Unassembled WGS sequence"/>
</dbReference>
<feature type="domain" description="PAC" evidence="18">
    <location>
        <begin position="88"/>
        <end position="140"/>
    </location>
</feature>
<comment type="catalytic activity">
    <reaction evidence="1">
        <text>ATP + protein L-histidine = ADP + protein N-phospho-L-histidine.</text>
        <dbReference type="EC" id="2.7.13.3"/>
    </reaction>
</comment>
<reference evidence="19 20" key="1">
    <citation type="submission" date="2018-05" db="EMBL/GenBank/DDBJ databases">
        <title>The draft genome of strain NS-104.</title>
        <authorList>
            <person name="Hang P."/>
            <person name="Jiang J."/>
        </authorList>
    </citation>
    <scope>NUCLEOTIDE SEQUENCE [LARGE SCALE GENOMIC DNA]</scope>
    <source>
        <strain evidence="19 20">NS-104</strain>
    </source>
</reference>
<dbReference type="GO" id="GO:0004673">
    <property type="term" value="F:protein histidine kinase activity"/>
    <property type="evidence" value="ECO:0007669"/>
    <property type="project" value="UniProtKB-EC"/>
</dbReference>
<evidence type="ECO:0000259" key="17">
    <source>
        <dbReference type="PROSITE" id="PS50112"/>
    </source>
</evidence>
<dbReference type="SUPFAM" id="SSF55785">
    <property type="entry name" value="PYP-like sensor domain (PAS domain)"/>
    <property type="match status" value="1"/>
</dbReference>
<dbReference type="PANTHER" id="PTHR41523:SF8">
    <property type="entry name" value="ETHYLENE RESPONSE SENSOR PROTEIN"/>
    <property type="match status" value="1"/>
</dbReference>
<dbReference type="SMART" id="SM00911">
    <property type="entry name" value="HWE_HK"/>
    <property type="match status" value="1"/>
</dbReference>
<evidence type="ECO:0000256" key="3">
    <source>
        <dbReference type="ARBA" id="ARBA00021740"/>
    </source>
</evidence>
<keyword evidence="11" id="KW-0547">Nucleotide-binding</keyword>
<dbReference type="InterPro" id="IPR001610">
    <property type="entry name" value="PAC"/>
</dbReference>
<keyword evidence="5" id="KW-0597">Phosphoprotein</keyword>
<dbReference type="RefSeq" id="WP_109460743.1">
    <property type="nucleotide sequence ID" value="NZ_QFBC01000013.1"/>
</dbReference>
<keyword evidence="7" id="KW-0285">Flavoprotein</keyword>
<dbReference type="PROSITE" id="PS50112">
    <property type="entry name" value="PAS"/>
    <property type="match status" value="1"/>
</dbReference>
<dbReference type="InterPro" id="IPR000014">
    <property type="entry name" value="PAS"/>
</dbReference>
<dbReference type="SMART" id="SM00086">
    <property type="entry name" value="PAC"/>
    <property type="match status" value="1"/>
</dbReference>
<evidence type="ECO:0000256" key="12">
    <source>
        <dbReference type="ARBA" id="ARBA00022777"/>
    </source>
</evidence>
<dbReference type="EC" id="2.7.13.3" evidence="2"/>
<evidence type="ECO:0000256" key="10">
    <source>
        <dbReference type="ARBA" id="ARBA00022737"/>
    </source>
</evidence>
<keyword evidence="10" id="KW-0677">Repeat</keyword>
<keyword evidence="9" id="KW-0808">Transferase</keyword>
<evidence type="ECO:0000256" key="8">
    <source>
        <dbReference type="ARBA" id="ARBA00022643"/>
    </source>
</evidence>
<evidence type="ECO:0000256" key="4">
    <source>
        <dbReference type="ARBA" id="ARBA00022543"/>
    </source>
</evidence>
<feature type="domain" description="PAS" evidence="17">
    <location>
        <begin position="15"/>
        <end position="85"/>
    </location>
</feature>
<evidence type="ECO:0000313" key="20">
    <source>
        <dbReference type="Proteomes" id="UP000245252"/>
    </source>
</evidence>
<dbReference type="InterPro" id="IPR036890">
    <property type="entry name" value="HATPase_C_sf"/>
</dbReference>
<name>A0A2U2DKV7_9HYPH</name>
<evidence type="ECO:0000313" key="19">
    <source>
        <dbReference type="EMBL" id="PWE53947.1"/>
    </source>
</evidence>
<keyword evidence="20" id="KW-1185">Reference proteome</keyword>
<dbReference type="InterPro" id="IPR000700">
    <property type="entry name" value="PAS-assoc_C"/>
</dbReference>
<evidence type="ECO:0000256" key="9">
    <source>
        <dbReference type="ARBA" id="ARBA00022679"/>
    </source>
</evidence>
<evidence type="ECO:0000259" key="18">
    <source>
        <dbReference type="PROSITE" id="PS50113"/>
    </source>
</evidence>
<dbReference type="GO" id="GO:0005524">
    <property type="term" value="F:ATP binding"/>
    <property type="evidence" value="ECO:0007669"/>
    <property type="project" value="UniProtKB-KW"/>
</dbReference>
<sequence>MTNSKDQPNTFAYEPSSLLAAIVESSDDAIVSKSLEGIITSWNRGAERIFGYSATEVIGQPITILIPPERLDEEPAILARIQSGERVDHFETVRRRKDGQLIDISLTISPIRTPGGIIVGASKIARDISERRRGQEQQSLLLHEMNHRIKNLFALTGGLLSLAAREAETPGDLVKLMRERLVALARAHDLTLRSHEADPATADRVSLFSLLEAMVAPHKTGRSRLTITGDDIEFAAPHVTSLALLFHEFTTNAAKYGALQTEEGFIEISTRPLTNGYQTVWIERGGPPVRSPSLSRGFGSKLESTLKTSLGATIMREWRPEGLVITVVFPRMLCHSSEGA</sequence>
<dbReference type="SUPFAM" id="SSF55874">
    <property type="entry name" value="ATPase domain of HSP90 chaperone/DNA topoisomerase II/histidine kinase"/>
    <property type="match status" value="1"/>
</dbReference>
<accession>A0A2U2DKV7</accession>
<evidence type="ECO:0000256" key="11">
    <source>
        <dbReference type="ARBA" id="ARBA00022741"/>
    </source>
</evidence>
<dbReference type="GO" id="GO:0006355">
    <property type="term" value="P:regulation of DNA-templated transcription"/>
    <property type="evidence" value="ECO:0007669"/>
    <property type="project" value="InterPro"/>
</dbReference>
<dbReference type="EMBL" id="QFBC01000013">
    <property type="protein sequence ID" value="PWE53947.1"/>
    <property type="molecule type" value="Genomic_DNA"/>
</dbReference>
<keyword evidence="12 19" id="KW-0418">Kinase</keyword>
<dbReference type="InterPro" id="IPR013767">
    <property type="entry name" value="PAS_fold"/>
</dbReference>
<dbReference type="OrthoDB" id="341208at2"/>
<evidence type="ECO:0000256" key="7">
    <source>
        <dbReference type="ARBA" id="ARBA00022630"/>
    </source>
</evidence>
<evidence type="ECO:0000256" key="15">
    <source>
        <dbReference type="ARBA" id="ARBA00023026"/>
    </source>
</evidence>
<evidence type="ECO:0000256" key="5">
    <source>
        <dbReference type="ARBA" id="ARBA00022553"/>
    </source>
</evidence>
<evidence type="ECO:0000256" key="2">
    <source>
        <dbReference type="ARBA" id="ARBA00012438"/>
    </source>
</evidence>
<dbReference type="SMART" id="SM00091">
    <property type="entry name" value="PAS"/>
    <property type="match status" value="1"/>
</dbReference>
<dbReference type="InterPro" id="IPR035965">
    <property type="entry name" value="PAS-like_dom_sf"/>
</dbReference>
<dbReference type="Gene3D" id="3.30.450.20">
    <property type="entry name" value="PAS domain"/>
    <property type="match status" value="1"/>
</dbReference>
<dbReference type="CDD" id="cd00130">
    <property type="entry name" value="PAS"/>
    <property type="match status" value="1"/>
</dbReference>
<keyword evidence="13" id="KW-0067">ATP-binding</keyword>
<keyword evidence="6" id="KW-0716">Sensory transduction</keyword>
<keyword evidence="4" id="KW-0600">Photoreceptor protein</keyword>
<keyword evidence="14" id="KW-0157">Chromophore</keyword>
<proteinExistence type="predicted"/>
<evidence type="ECO:0000256" key="14">
    <source>
        <dbReference type="ARBA" id="ARBA00022991"/>
    </source>
</evidence>
<gene>
    <name evidence="19" type="ORF">DEM27_23845</name>
</gene>
<keyword evidence="15" id="KW-0843">Virulence</keyword>
<evidence type="ECO:0000256" key="16">
    <source>
        <dbReference type="ARBA" id="ARBA00023170"/>
    </source>
</evidence>
<dbReference type="InterPro" id="IPR011102">
    <property type="entry name" value="Sig_transdc_His_kinase_HWE"/>
</dbReference>
<dbReference type="Pfam" id="PF07536">
    <property type="entry name" value="HWE_HK"/>
    <property type="match status" value="1"/>
</dbReference>
<dbReference type="Gene3D" id="3.30.565.10">
    <property type="entry name" value="Histidine kinase-like ATPase, C-terminal domain"/>
    <property type="match status" value="1"/>
</dbReference>
<organism evidence="19 20">
    <name type="scientific">Metarhizobium album</name>
    <dbReference type="NCBI Taxonomy" id="2182425"/>
    <lineage>
        <taxon>Bacteria</taxon>
        <taxon>Pseudomonadati</taxon>
        <taxon>Pseudomonadota</taxon>
        <taxon>Alphaproteobacteria</taxon>
        <taxon>Hyphomicrobiales</taxon>
        <taxon>Rhizobiaceae</taxon>
        <taxon>Metarhizobium</taxon>
    </lineage>
</organism>
<evidence type="ECO:0000256" key="1">
    <source>
        <dbReference type="ARBA" id="ARBA00000085"/>
    </source>
</evidence>
<evidence type="ECO:0000256" key="6">
    <source>
        <dbReference type="ARBA" id="ARBA00022606"/>
    </source>
</evidence>
<protein>
    <recommendedName>
        <fullName evidence="3">Blue-light-activated histidine kinase</fullName>
        <ecNumber evidence="2">2.7.13.3</ecNumber>
    </recommendedName>
</protein>
<keyword evidence="16" id="KW-0675">Receptor</keyword>
<keyword evidence="8" id="KW-0288">FMN</keyword>
<comment type="caution">
    <text evidence="19">The sequence shown here is derived from an EMBL/GenBank/DDBJ whole genome shotgun (WGS) entry which is preliminary data.</text>
</comment>
<dbReference type="GO" id="GO:0009881">
    <property type="term" value="F:photoreceptor activity"/>
    <property type="evidence" value="ECO:0007669"/>
    <property type="project" value="UniProtKB-KW"/>
</dbReference>
<dbReference type="NCBIfam" id="TIGR00229">
    <property type="entry name" value="sensory_box"/>
    <property type="match status" value="1"/>
</dbReference>